<comment type="caution">
    <text evidence="2">The sequence shown here is derived from an EMBL/GenBank/DDBJ whole genome shotgun (WGS) entry which is preliminary data.</text>
</comment>
<reference evidence="2 3" key="1">
    <citation type="submission" date="2019-03" db="EMBL/GenBank/DDBJ databases">
        <title>Genomic Encyclopedia of Type Strains, Phase IV (KMG-IV): sequencing the most valuable type-strain genomes for metagenomic binning, comparative biology and taxonomic classification.</title>
        <authorList>
            <person name="Goeker M."/>
        </authorList>
    </citation>
    <scope>NUCLEOTIDE SEQUENCE [LARGE SCALE GENOMIC DNA]</scope>
    <source>
        <strain evidence="2 3">DSM 102969</strain>
    </source>
</reference>
<sequence length="194" mass="20688">MAQDLIRYDVLAQEAFRGLVRKVLTEVAHAGLPGDHHFFISFDTRAPGVRISSRLRERYPEEMTIVLQHQYWDLSANDHAFEVSLSFSGIAEKLVVPYTALKGFFDPSVEFAVTFNVVGEDGQPVDAAREGAAPTPAATPAPVALAPVPAAAPAAVPAPAKAEAEKAPAVEEPAKADDGKSASVVSLDAFRKKP</sequence>
<name>A0A4R6RIZ1_9HYPH</name>
<dbReference type="OrthoDB" id="9800412at2"/>
<evidence type="ECO:0000256" key="1">
    <source>
        <dbReference type="SAM" id="MobiDB-lite"/>
    </source>
</evidence>
<feature type="compositionally biased region" description="Basic and acidic residues" evidence="1">
    <location>
        <begin position="162"/>
        <end position="180"/>
    </location>
</feature>
<feature type="region of interest" description="Disordered" evidence="1">
    <location>
        <begin position="155"/>
        <end position="194"/>
    </location>
</feature>
<dbReference type="Gene3D" id="2.30.30.220">
    <property type="entry name" value="SspB-like"/>
    <property type="match status" value="1"/>
</dbReference>
<dbReference type="RefSeq" id="WP_126541442.1">
    <property type="nucleotide sequence ID" value="NZ_BSPM01000004.1"/>
</dbReference>
<dbReference type="Pfam" id="PF04386">
    <property type="entry name" value="SspB"/>
    <property type="match status" value="1"/>
</dbReference>
<dbReference type="InterPro" id="IPR036760">
    <property type="entry name" value="SspB-like_sf"/>
</dbReference>
<dbReference type="SUPFAM" id="SSF101738">
    <property type="entry name" value="SspB-like"/>
    <property type="match status" value="1"/>
</dbReference>
<gene>
    <name evidence="2" type="ORF">EDD54_2461</name>
</gene>
<proteinExistence type="predicted"/>
<evidence type="ECO:0008006" key="4">
    <source>
        <dbReference type="Google" id="ProtNLM"/>
    </source>
</evidence>
<dbReference type="InterPro" id="IPR007481">
    <property type="entry name" value="SspB"/>
</dbReference>
<evidence type="ECO:0000313" key="2">
    <source>
        <dbReference type="EMBL" id="TDP85606.1"/>
    </source>
</evidence>
<dbReference type="AlphaFoldDB" id="A0A4R6RIZ1"/>
<accession>A0A4R6RIZ1</accession>
<evidence type="ECO:0000313" key="3">
    <source>
        <dbReference type="Proteomes" id="UP000294547"/>
    </source>
</evidence>
<dbReference type="Proteomes" id="UP000294547">
    <property type="component" value="Unassembled WGS sequence"/>
</dbReference>
<organism evidence="2 3">
    <name type="scientific">Oharaeibacter diazotrophicus</name>
    <dbReference type="NCBI Taxonomy" id="1920512"/>
    <lineage>
        <taxon>Bacteria</taxon>
        <taxon>Pseudomonadati</taxon>
        <taxon>Pseudomonadota</taxon>
        <taxon>Alphaproteobacteria</taxon>
        <taxon>Hyphomicrobiales</taxon>
        <taxon>Pleomorphomonadaceae</taxon>
        <taxon>Oharaeibacter</taxon>
    </lineage>
</organism>
<dbReference type="EMBL" id="SNXY01000007">
    <property type="protein sequence ID" value="TDP85606.1"/>
    <property type="molecule type" value="Genomic_DNA"/>
</dbReference>
<protein>
    <recommendedName>
        <fullName evidence="4">Stringent starvation protein B</fullName>
    </recommendedName>
</protein>
<keyword evidence="3" id="KW-1185">Reference proteome</keyword>